<dbReference type="Proteomes" id="UP000297861">
    <property type="component" value="Unassembled WGS sequence"/>
</dbReference>
<comment type="caution">
    <text evidence="2">The sequence shown here is derived from an EMBL/GenBank/DDBJ whole genome shotgun (WGS) entry which is preliminary data.</text>
</comment>
<dbReference type="InterPro" id="IPR013096">
    <property type="entry name" value="Cupin_2"/>
</dbReference>
<dbReference type="SUPFAM" id="SSF51182">
    <property type="entry name" value="RmlC-like cupins"/>
    <property type="match status" value="1"/>
</dbReference>
<dbReference type="InterPro" id="IPR047263">
    <property type="entry name" value="HNL-like_cupin"/>
</dbReference>
<dbReference type="EMBL" id="SOML01000001">
    <property type="protein sequence ID" value="TFD99043.1"/>
    <property type="molecule type" value="Genomic_DNA"/>
</dbReference>
<dbReference type="OrthoDB" id="9802489at2"/>
<dbReference type="PANTHER" id="PTHR43698">
    <property type="entry name" value="RIBD C-TERMINAL DOMAIN CONTAINING PROTEIN"/>
    <property type="match status" value="1"/>
</dbReference>
<dbReference type="CDD" id="cd02233">
    <property type="entry name" value="cupin_HNL-like"/>
    <property type="match status" value="1"/>
</dbReference>
<dbReference type="STRING" id="1121485.GCA_000426485_00250"/>
<dbReference type="RefSeq" id="WP_134435426.1">
    <property type="nucleotide sequence ID" value="NZ_SOML01000001.1"/>
</dbReference>
<name>A0A4Y8L8Y1_9BACT</name>
<evidence type="ECO:0000259" key="1">
    <source>
        <dbReference type="Pfam" id="PF07883"/>
    </source>
</evidence>
<dbReference type="Gene3D" id="2.60.120.10">
    <property type="entry name" value="Jelly Rolls"/>
    <property type="match status" value="1"/>
</dbReference>
<gene>
    <name evidence="2" type="ORF">E2605_02865</name>
</gene>
<evidence type="ECO:0000313" key="2">
    <source>
        <dbReference type="EMBL" id="TFD99043.1"/>
    </source>
</evidence>
<feature type="domain" description="Cupin type-2" evidence="1">
    <location>
        <begin position="47"/>
        <end position="109"/>
    </location>
</feature>
<dbReference type="AlphaFoldDB" id="A0A4Y8L8Y1"/>
<organism evidence="2 3">
    <name type="scientific">Dysgonomonas capnocytophagoides</name>
    <dbReference type="NCBI Taxonomy" id="45254"/>
    <lineage>
        <taxon>Bacteria</taxon>
        <taxon>Pseudomonadati</taxon>
        <taxon>Bacteroidota</taxon>
        <taxon>Bacteroidia</taxon>
        <taxon>Bacteroidales</taxon>
        <taxon>Dysgonomonadaceae</taxon>
        <taxon>Dysgonomonas</taxon>
    </lineage>
</organism>
<reference evidence="2 3" key="1">
    <citation type="submission" date="2019-03" db="EMBL/GenBank/DDBJ databases">
        <title>San Antonio Military Medical Center submission to MRSN (WRAIR), pending publication.</title>
        <authorList>
            <person name="Blyth D.M."/>
            <person name="Mccarthy S.L."/>
            <person name="Schall S.E."/>
            <person name="Stam J.A."/>
            <person name="Ong A.C."/>
            <person name="Mcgann P.T."/>
        </authorList>
    </citation>
    <scope>NUCLEOTIDE SEQUENCE [LARGE SCALE GENOMIC DNA]</scope>
    <source>
        <strain evidence="2 3">MRSN571793</strain>
    </source>
</reference>
<evidence type="ECO:0000313" key="3">
    <source>
        <dbReference type="Proteomes" id="UP000297861"/>
    </source>
</evidence>
<dbReference type="PANTHER" id="PTHR43698:SF1">
    <property type="entry name" value="BLL4564 PROTEIN"/>
    <property type="match status" value="1"/>
</dbReference>
<dbReference type="Pfam" id="PF07883">
    <property type="entry name" value="Cupin_2"/>
    <property type="match status" value="1"/>
</dbReference>
<accession>A0A4Y8L8Y1</accession>
<dbReference type="InterPro" id="IPR014710">
    <property type="entry name" value="RmlC-like_jellyroll"/>
</dbReference>
<keyword evidence="3" id="KW-1185">Reference proteome</keyword>
<sequence>MKTSANKETYQIFPKGDKINNDYFSGTAWLKMLATDQTNFDVIIGNVIFEPGVRNNWHSHPGGQILICTRGQGYYQEKEKPIQLLQKGDIVEILPDVIHWHGATPNSEFEHIAISTQASKGLAVWLNPVTDKEYNSYTK</sequence>
<proteinExistence type="predicted"/>
<protein>
    <submittedName>
        <fullName evidence="2">Cupin domain-containing protein</fullName>
    </submittedName>
</protein>
<dbReference type="InterPro" id="IPR011051">
    <property type="entry name" value="RmlC_Cupin_sf"/>
</dbReference>